<evidence type="ECO:0000313" key="1">
    <source>
        <dbReference type="EMBL" id="GME90577.1"/>
    </source>
</evidence>
<accession>A0ACB5TLC7</accession>
<keyword evidence="2" id="KW-1185">Reference proteome</keyword>
<organism evidence="1 2">
    <name type="scientific">Ambrosiozyma monospora</name>
    <name type="common">Yeast</name>
    <name type="synonym">Endomycopsis monosporus</name>
    <dbReference type="NCBI Taxonomy" id="43982"/>
    <lineage>
        <taxon>Eukaryota</taxon>
        <taxon>Fungi</taxon>
        <taxon>Dikarya</taxon>
        <taxon>Ascomycota</taxon>
        <taxon>Saccharomycotina</taxon>
        <taxon>Pichiomycetes</taxon>
        <taxon>Pichiales</taxon>
        <taxon>Pichiaceae</taxon>
        <taxon>Ambrosiozyma</taxon>
    </lineage>
</organism>
<evidence type="ECO:0000313" key="2">
    <source>
        <dbReference type="Proteomes" id="UP001165064"/>
    </source>
</evidence>
<comment type="caution">
    <text evidence="1">The sequence shown here is derived from an EMBL/GenBank/DDBJ whole genome shotgun (WGS) entry which is preliminary data.</text>
</comment>
<gene>
    <name evidence="1" type="ORF">Amon02_000873400</name>
</gene>
<sequence length="132" mass="15259">MGEVQVFDTTTGDSVLDNWSTLYCEEFVDQDKSFGLAKLLYIPRHEFNIVYDWVIAEVSKNKLFNDVVDKVKSSSTYIAFTKHEKVLQANLQATKLYEQVSEQVKARTPEHVKKFVFDGEVHFNKMCVAKKN</sequence>
<dbReference type="EMBL" id="BSXS01007864">
    <property type="protein sequence ID" value="GME90577.1"/>
    <property type="molecule type" value="Genomic_DNA"/>
</dbReference>
<proteinExistence type="predicted"/>
<protein>
    <submittedName>
        <fullName evidence="1">Unnamed protein product</fullName>
    </submittedName>
</protein>
<dbReference type="Proteomes" id="UP001165064">
    <property type="component" value="Unassembled WGS sequence"/>
</dbReference>
<reference evidence="1" key="1">
    <citation type="submission" date="2023-04" db="EMBL/GenBank/DDBJ databases">
        <title>Ambrosiozyma monospora NBRC 10751.</title>
        <authorList>
            <person name="Ichikawa N."/>
            <person name="Sato H."/>
            <person name="Tonouchi N."/>
        </authorList>
    </citation>
    <scope>NUCLEOTIDE SEQUENCE</scope>
    <source>
        <strain evidence="1">NBRC 10751</strain>
    </source>
</reference>
<name>A0ACB5TLC7_AMBMO</name>